<dbReference type="Proteomes" id="UP000553343">
    <property type="component" value="Unassembled WGS sequence"/>
</dbReference>
<proteinExistence type="inferred from homology"/>
<evidence type="ECO:0000313" key="9">
    <source>
        <dbReference type="EMBL" id="NWH05660.1"/>
    </source>
</evidence>
<keyword evidence="4 8" id="KW-0812">Transmembrane</keyword>
<comment type="subcellular location">
    <subcellularLocation>
        <location evidence="1">Cell membrane</location>
        <topology evidence="1">Multi-pass membrane protein</topology>
    </subcellularLocation>
</comment>
<dbReference type="InterPro" id="IPR024194">
    <property type="entry name" value="Ac/AlaTfrase_AlgI/DltB"/>
</dbReference>
<organism evidence="9 10">
    <name type="scientific">Desulfobacter latus</name>
    <dbReference type="NCBI Taxonomy" id="2292"/>
    <lineage>
        <taxon>Bacteria</taxon>
        <taxon>Pseudomonadati</taxon>
        <taxon>Thermodesulfobacteriota</taxon>
        <taxon>Desulfobacteria</taxon>
        <taxon>Desulfobacterales</taxon>
        <taxon>Desulfobacteraceae</taxon>
        <taxon>Desulfobacter</taxon>
    </lineage>
</organism>
<dbReference type="Pfam" id="PF03062">
    <property type="entry name" value="MBOAT"/>
    <property type="match status" value="1"/>
</dbReference>
<comment type="caution">
    <text evidence="9">The sequence shown here is derived from an EMBL/GenBank/DDBJ whole genome shotgun (WGS) entry which is preliminary data.</text>
</comment>
<dbReference type="GO" id="GO:0005886">
    <property type="term" value="C:plasma membrane"/>
    <property type="evidence" value="ECO:0007669"/>
    <property type="project" value="UniProtKB-SubCell"/>
</dbReference>
<feature type="transmembrane region" description="Helical" evidence="8">
    <location>
        <begin position="401"/>
        <end position="422"/>
    </location>
</feature>
<keyword evidence="3 7" id="KW-1003">Cell membrane</keyword>
<accession>A0A850SZX6</accession>
<keyword evidence="10" id="KW-1185">Reference proteome</keyword>
<dbReference type="InterPro" id="IPR004299">
    <property type="entry name" value="MBOAT_fam"/>
</dbReference>
<keyword evidence="7" id="KW-0808">Transferase</keyword>
<protein>
    <submittedName>
        <fullName evidence="9">MBOAT family protein</fullName>
    </submittedName>
</protein>
<evidence type="ECO:0000256" key="1">
    <source>
        <dbReference type="ARBA" id="ARBA00004651"/>
    </source>
</evidence>
<feature type="transmembrane region" description="Helical" evidence="8">
    <location>
        <begin position="360"/>
        <end position="381"/>
    </location>
</feature>
<evidence type="ECO:0000256" key="4">
    <source>
        <dbReference type="ARBA" id="ARBA00022692"/>
    </source>
</evidence>
<dbReference type="PANTHER" id="PTHR13285:SF18">
    <property type="entry name" value="PROTEIN-CYSTEINE N-PALMITOYLTRANSFERASE RASP"/>
    <property type="match status" value="1"/>
</dbReference>
<dbReference type="GO" id="GO:0016746">
    <property type="term" value="F:acyltransferase activity"/>
    <property type="evidence" value="ECO:0007669"/>
    <property type="project" value="UniProtKB-KW"/>
</dbReference>
<gene>
    <name evidence="9" type="ORF">HXW94_11810</name>
</gene>
<sequence>MIAKTIPENREVDFLSKKGNRDHRQKLALTLSIFTNLAFLIYFKYSNFLIDNVDAVFHLLGSDGLFFTFKKVILPLGISFYTFQSMSYTIDVYFGKVKATRKFLDFLCYVTLFPQLVAGPIVRYRDIYEQIKYPTVTMELVEAGIGRFILGLAKKVIIANTISIAADGVFDQIPSGELCFLSAWVGVIAYTLQIYFDFSGYSDMAIGIGMMFGFRFLENFNYPYISKSIQEFWRRWHISLSTWFRDYLYIPLGGNRRGKLIRYRNLWVVFLLCGLWHGAEWTFIAWGVYHGSFLILEQIKWFKKLLKGLPEALQHCYLLMVASIGWAIFRSENMAQVFAFLKAMSGLQGLQNTSYPYQEFLGMDVLLAGLLGIIFSIPIFPSLKQHVESLEMSSGKIILDLFQYLNLVALFILCIILLSSGVHNPFLYFRF</sequence>
<keyword evidence="7" id="KW-0012">Acyltransferase</keyword>
<dbReference type="EMBL" id="JACADJ010000042">
    <property type="protein sequence ID" value="NWH05660.1"/>
    <property type="molecule type" value="Genomic_DNA"/>
</dbReference>
<evidence type="ECO:0000256" key="6">
    <source>
        <dbReference type="ARBA" id="ARBA00023136"/>
    </source>
</evidence>
<feature type="transmembrane region" description="Helical" evidence="8">
    <location>
        <begin position="103"/>
        <end position="124"/>
    </location>
</feature>
<feature type="transmembrane region" description="Helical" evidence="8">
    <location>
        <begin position="266"/>
        <end position="292"/>
    </location>
</feature>
<feature type="transmembrane region" description="Helical" evidence="8">
    <location>
        <begin position="65"/>
        <end position="83"/>
    </location>
</feature>
<dbReference type="PIRSF" id="PIRSF500217">
    <property type="entry name" value="AlgI"/>
    <property type="match status" value="1"/>
</dbReference>
<evidence type="ECO:0000256" key="7">
    <source>
        <dbReference type="PIRNR" id="PIRNR016636"/>
    </source>
</evidence>
<dbReference type="InterPro" id="IPR028362">
    <property type="entry name" value="AlgI"/>
</dbReference>
<feature type="transmembrane region" description="Helical" evidence="8">
    <location>
        <begin position="178"/>
        <end position="198"/>
    </location>
</feature>
<keyword evidence="6 7" id="KW-0472">Membrane</keyword>
<dbReference type="InterPro" id="IPR051085">
    <property type="entry name" value="MB_O-acyltransferase"/>
</dbReference>
<name>A0A850SZX6_9BACT</name>
<evidence type="ECO:0000313" key="10">
    <source>
        <dbReference type="Proteomes" id="UP000553343"/>
    </source>
</evidence>
<dbReference type="PANTHER" id="PTHR13285">
    <property type="entry name" value="ACYLTRANSFERASE"/>
    <property type="match status" value="1"/>
</dbReference>
<reference evidence="9 10" key="1">
    <citation type="submission" date="2020-06" db="EMBL/GenBank/DDBJ databases">
        <title>High-quality draft genome of sulfate reducer Desulfobacter latus type strain AcrS2 isolated from marine sediment.</title>
        <authorList>
            <person name="Hoppe M."/>
            <person name="Larsen C.K."/>
            <person name="Marshall I.P.G."/>
            <person name="Schramm A."/>
            <person name="Marietou A.G."/>
        </authorList>
    </citation>
    <scope>NUCLEOTIDE SEQUENCE [LARGE SCALE GENOMIC DNA]</scope>
    <source>
        <strain evidence="9 10">AcRS2</strain>
    </source>
</reference>
<evidence type="ECO:0000256" key="2">
    <source>
        <dbReference type="ARBA" id="ARBA00010323"/>
    </source>
</evidence>
<dbReference type="GO" id="GO:0042121">
    <property type="term" value="P:alginic acid biosynthetic process"/>
    <property type="evidence" value="ECO:0007669"/>
    <property type="project" value="InterPro"/>
</dbReference>
<dbReference type="PIRSF" id="PIRSF016636">
    <property type="entry name" value="AlgI_DltB"/>
    <property type="match status" value="1"/>
</dbReference>
<feature type="transmembrane region" description="Helical" evidence="8">
    <location>
        <begin position="27"/>
        <end position="45"/>
    </location>
</feature>
<comment type="similarity">
    <text evidence="2 7">Belongs to the membrane-bound acyltransferase family.</text>
</comment>
<keyword evidence="5 8" id="KW-1133">Transmembrane helix</keyword>
<evidence type="ECO:0000256" key="3">
    <source>
        <dbReference type="ARBA" id="ARBA00022475"/>
    </source>
</evidence>
<dbReference type="RefSeq" id="WP_178367118.1">
    <property type="nucleotide sequence ID" value="NZ_JACADJ010000042.1"/>
</dbReference>
<dbReference type="AlphaFoldDB" id="A0A850SZX6"/>
<evidence type="ECO:0000256" key="5">
    <source>
        <dbReference type="ARBA" id="ARBA00022989"/>
    </source>
</evidence>
<evidence type="ECO:0000256" key="8">
    <source>
        <dbReference type="SAM" id="Phobius"/>
    </source>
</evidence>